<dbReference type="Proteomes" id="UP000256913">
    <property type="component" value="Unassembled WGS sequence"/>
</dbReference>
<dbReference type="RefSeq" id="WP_116067757.1">
    <property type="nucleotide sequence ID" value="NZ_BONB01000022.1"/>
</dbReference>
<organism evidence="1 2">
    <name type="scientific">Asanoa ferruginea</name>
    <dbReference type="NCBI Taxonomy" id="53367"/>
    <lineage>
        <taxon>Bacteria</taxon>
        <taxon>Bacillati</taxon>
        <taxon>Actinomycetota</taxon>
        <taxon>Actinomycetes</taxon>
        <taxon>Micromonosporales</taxon>
        <taxon>Micromonosporaceae</taxon>
        <taxon>Asanoa</taxon>
    </lineage>
</organism>
<dbReference type="AlphaFoldDB" id="A0A3D9ZR89"/>
<proteinExistence type="predicted"/>
<keyword evidence="2" id="KW-1185">Reference proteome</keyword>
<evidence type="ECO:0000313" key="1">
    <source>
        <dbReference type="EMBL" id="REF96190.1"/>
    </source>
</evidence>
<reference evidence="1 2" key="1">
    <citation type="submission" date="2018-08" db="EMBL/GenBank/DDBJ databases">
        <title>Sequencing the genomes of 1000 actinobacteria strains.</title>
        <authorList>
            <person name="Klenk H.-P."/>
        </authorList>
    </citation>
    <scope>NUCLEOTIDE SEQUENCE [LARGE SCALE GENOMIC DNA]</scope>
    <source>
        <strain evidence="1 2">DSM 44099</strain>
    </source>
</reference>
<comment type="caution">
    <text evidence="1">The sequence shown here is derived from an EMBL/GenBank/DDBJ whole genome shotgun (WGS) entry which is preliminary data.</text>
</comment>
<evidence type="ECO:0000313" key="2">
    <source>
        <dbReference type="Proteomes" id="UP000256913"/>
    </source>
</evidence>
<sequence length="83" mass="8983">MPATIAIDPLPDHPTLAQYDIFYALAEASVTCLADLYGEDRMLAYVRDQVHTAAGGDAARDHFGAGWPTVDGRCRAWMTAQAT</sequence>
<accession>A0A3D9ZR89</accession>
<protein>
    <submittedName>
        <fullName evidence="1">Uncharacterized protein</fullName>
    </submittedName>
</protein>
<gene>
    <name evidence="1" type="ORF">DFJ67_2162</name>
</gene>
<dbReference type="EMBL" id="QUMQ01000001">
    <property type="protein sequence ID" value="REF96190.1"/>
    <property type="molecule type" value="Genomic_DNA"/>
</dbReference>
<name>A0A3D9ZR89_9ACTN</name>